<reference evidence="1 2" key="1">
    <citation type="submission" date="2019-03" db="EMBL/GenBank/DDBJ databases">
        <title>Genomic Encyclopedia of Type Strains, Phase IV (KMG-IV): sequencing the most valuable type-strain genomes for metagenomic binning, comparative biology and taxonomic classification.</title>
        <authorList>
            <person name="Goeker M."/>
        </authorList>
    </citation>
    <scope>NUCLEOTIDE SEQUENCE [LARGE SCALE GENOMIC DNA]</scope>
    <source>
        <strain evidence="1 2">DSM 24629</strain>
    </source>
</reference>
<proteinExistence type="predicted"/>
<gene>
    <name evidence="1" type="ORF">EDC18_11143</name>
</gene>
<name>A0A4V2UZW2_9FIRM</name>
<dbReference type="Proteomes" id="UP000294902">
    <property type="component" value="Unassembled WGS sequence"/>
</dbReference>
<protein>
    <recommendedName>
        <fullName evidence="3">Nitrogen regulatory protein P-II family</fullName>
    </recommendedName>
</protein>
<dbReference type="EMBL" id="SMAL01000011">
    <property type="protein sequence ID" value="TCT12872.1"/>
    <property type="molecule type" value="Genomic_DNA"/>
</dbReference>
<evidence type="ECO:0000313" key="2">
    <source>
        <dbReference type="Proteomes" id="UP000294902"/>
    </source>
</evidence>
<sequence length="113" mass="12419">MELLVLVLNKPDELEILMKEFVNIGLKGATVIDSYGMASFLHNMDDIPMFGSLKMLINNNQTSNKTVFVVLKKEQVKRAMATIKAVIGDLSQTNVGIAFTIPISQVEGGTFDN</sequence>
<keyword evidence="2" id="KW-1185">Reference proteome</keyword>
<dbReference type="RefSeq" id="WP_132253688.1">
    <property type="nucleotide sequence ID" value="NZ_SMAL01000011.1"/>
</dbReference>
<comment type="caution">
    <text evidence="1">The sequence shown here is derived from an EMBL/GenBank/DDBJ whole genome shotgun (WGS) entry which is preliminary data.</text>
</comment>
<dbReference type="OrthoDB" id="9810781at2"/>
<organism evidence="1 2">
    <name type="scientific">Natranaerovirga pectinivora</name>
    <dbReference type="NCBI Taxonomy" id="682400"/>
    <lineage>
        <taxon>Bacteria</taxon>
        <taxon>Bacillati</taxon>
        <taxon>Bacillota</taxon>
        <taxon>Clostridia</taxon>
        <taxon>Lachnospirales</taxon>
        <taxon>Natranaerovirgaceae</taxon>
        <taxon>Natranaerovirga</taxon>
    </lineage>
</organism>
<dbReference type="InterPro" id="IPR011322">
    <property type="entry name" value="N-reg_PII-like_a/b"/>
</dbReference>
<dbReference type="AlphaFoldDB" id="A0A4V2UZW2"/>
<dbReference type="SUPFAM" id="SSF54913">
    <property type="entry name" value="GlnB-like"/>
    <property type="match status" value="1"/>
</dbReference>
<evidence type="ECO:0000313" key="1">
    <source>
        <dbReference type="EMBL" id="TCT12872.1"/>
    </source>
</evidence>
<accession>A0A4V2UZW2</accession>
<dbReference type="Gene3D" id="3.30.70.120">
    <property type="match status" value="1"/>
</dbReference>
<dbReference type="InterPro" id="IPR015867">
    <property type="entry name" value="N-reg_PII/ATP_PRibTrfase_C"/>
</dbReference>
<evidence type="ECO:0008006" key="3">
    <source>
        <dbReference type="Google" id="ProtNLM"/>
    </source>
</evidence>